<gene>
    <name evidence="3" type="ORF">JF50_18980</name>
</gene>
<evidence type="ECO:0000256" key="1">
    <source>
        <dbReference type="ARBA" id="ARBA00007613"/>
    </source>
</evidence>
<proteinExistence type="inferred from homology"/>
<dbReference type="GO" id="GO:0015562">
    <property type="term" value="F:efflux transmembrane transporter activity"/>
    <property type="evidence" value="ECO:0007669"/>
    <property type="project" value="InterPro"/>
</dbReference>
<dbReference type="RefSeq" id="WP_039610901.1">
    <property type="nucleotide sequence ID" value="NZ_JWIC01000007.1"/>
</dbReference>
<reference evidence="3 4" key="1">
    <citation type="submission" date="2014-12" db="EMBL/GenBank/DDBJ databases">
        <title>Draft Genome Sequence of Pseudoalteromonas luteoviolacea HI1.</title>
        <authorList>
            <person name="Asahina A.Y."/>
            <person name="Hadfield M.G."/>
        </authorList>
    </citation>
    <scope>NUCLEOTIDE SEQUENCE [LARGE SCALE GENOMIC DNA]</scope>
    <source>
        <strain evidence="3 4">HI1</strain>
    </source>
</reference>
<evidence type="ECO:0008006" key="5">
    <source>
        <dbReference type="Google" id="ProtNLM"/>
    </source>
</evidence>
<dbReference type="EMBL" id="JWIC01000007">
    <property type="protein sequence ID" value="KID56329.1"/>
    <property type="molecule type" value="Genomic_DNA"/>
</dbReference>
<comment type="caution">
    <text evidence="3">The sequence shown here is derived from an EMBL/GenBank/DDBJ whole genome shotgun (WGS) entry which is preliminary data.</text>
</comment>
<dbReference type="PROSITE" id="PS51257">
    <property type="entry name" value="PROKAR_LIPOPROTEIN"/>
    <property type="match status" value="1"/>
</dbReference>
<evidence type="ECO:0000313" key="3">
    <source>
        <dbReference type="EMBL" id="KID56329.1"/>
    </source>
</evidence>
<name>A0A0C1MHA9_9GAMM</name>
<dbReference type="InterPro" id="IPR010131">
    <property type="entry name" value="MdtP/NodT-like"/>
</dbReference>
<dbReference type="Gene3D" id="1.20.1600.10">
    <property type="entry name" value="Outer membrane efflux proteins (OEP)"/>
    <property type="match status" value="1"/>
</dbReference>
<evidence type="ECO:0000313" key="4">
    <source>
        <dbReference type="Proteomes" id="UP000031327"/>
    </source>
</evidence>
<dbReference type="PANTHER" id="PTHR30203">
    <property type="entry name" value="OUTER MEMBRANE CATION EFFLUX PROTEIN"/>
    <property type="match status" value="1"/>
</dbReference>
<feature type="signal peptide" evidence="2">
    <location>
        <begin position="1"/>
        <end position="25"/>
    </location>
</feature>
<organism evidence="3 4">
    <name type="scientific">Pseudoalteromonas luteoviolacea</name>
    <dbReference type="NCBI Taxonomy" id="43657"/>
    <lineage>
        <taxon>Bacteria</taxon>
        <taxon>Pseudomonadati</taxon>
        <taxon>Pseudomonadota</taxon>
        <taxon>Gammaproteobacteria</taxon>
        <taxon>Alteromonadales</taxon>
        <taxon>Pseudoalteromonadaceae</taxon>
        <taxon>Pseudoalteromonas</taxon>
    </lineage>
</organism>
<comment type="similarity">
    <text evidence="1">Belongs to the outer membrane factor (OMF) (TC 1.B.17) family.</text>
</comment>
<protein>
    <recommendedName>
        <fullName evidence="5">TolC family protein</fullName>
    </recommendedName>
</protein>
<evidence type="ECO:0000256" key="2">
    <source>
        <dbReference type="SAM" id="SignalP"/>
    </source>
</evidence>
<accession>A0A0C1MHA9</accession>
<keyword evidence="2" id="KW-0732">Signal</keyword>
<dbReference type="InterPro" id="IPR003423">
    <property type="entry name" value="OMP_efflux"/>
</dbReference>
<dbReference type="AlphaFoldDB" id="A0A0C1MHA9"/>
<dbReference type="Pfam" id="PF02321">
    <property type="entry name" value="OEP"/>
    <property type="match status" value="2"/>
</dbReference>
<dbReference type="Gene3D" id="2.20.200.10">
    <property type="entry name" value="Outer membrane efflux proteins (OEP)"/>
    <property type="match status" value="1"/>
</dbReference>
<dbReference type="PANTHER" id="PTHR30203:SF25">
    <property type="entry name" value="OUTER MEMBRANE PROTEIN-RELATED"/>
    <property type="match status" value="1"/>
</dbReference>
<dbReference type="SUPFAM" id="SSF56954">
    <property type="entry name" value="Outer membrane efflux proteins (OEP)"/>
    <property type="match status" value="1"/>
</dbReference>
<sequence>MRIIKLSILSLAVAAIVGCTSTSYEQDVAASQQAFNSQVDGTAVLNTVARSDEANWWQQLEDTHLNQLVVDVMSANQNLKASAARLRAAMAGLSEAQRARLPQGNINLAEQRGTTVLTNGMQGPINESLNSGGALTWDVDLSGRIAKLADAATSAAEAQQGQYQALAGELVTTTIQSYLQWQALKQTQTLTQAQLTALEESIAIIEIRVKEGVATELELNRTKSQYFEHKQRLPHIATELARVEQTLAVLSNKSTDKLGLHALEQARYEALAIAINVNSASDALLQRGDVQSAIAKLKQQSYLSQSAERALYPDISFSAFAGVLNPTGVNFNDTQSSWQVAPTLSWSLFSYPQLLAQIDRQAALSEASYYDYRQTLTHVLAQAEYSLRVLSQAKEQLNYAHEQVIAAESAYQQATAGYKEGQLGYLELLDARQDVLIAQQSQMAMRNMLLSSSVSVYGELNGQWSKALVASI</sequence>
<dbReference type="OrthoDB" id="9770517at2"/>
<dbReference type="Proteomes" id="UP000031327">
    <property type="component" value="Unassembled WGS sequence"/>
</dbReference>
<feature type="chain" id="PRO_5002135797" description="TolC family protein" evidence="2">
    <location>
        <begin position="26"/>
        <end position="472"/>
    </location>
</feature>